<keyword evidence="2" id="KW-0963">Cytoplasm</keyword>
<dbReference type="GO" id="GO:0030951">
    <property type="term" value="P:establishment or maintenance of microtubule cytoskeleton polarity"/>
    <property type="evidence" value="ECO:0007669"/>
    <property type="project" value="InterPro"/>
</dbReference>
<dbReference type="EMBL" id="UYRR01035086">
    <property type="protein sequence ID" value="VDK63494.1"/>
    <property type="molecule type" value="Genomic_DNA"/>
</dbReference>
<feature type="region of interest" description="Disordered" evidence="7">
    <location>
        <begin position="242"/>
        <end position="351"/>
    </location>
</feature>
<keyword evidence="3" id="KW-0677">Repeat</keyword>
<dbReference type="GO" id="GO:0007051">
    <property type="term" value="P:spindle organization"/>
    <property type="evidence" value="ECO:0007669"/>
    <property type="project" value="InterPro"/>
</dbReference>
<feature type="compositionally biased region" description="Polar residues" evidence="7">
    <location>
        <begin position="318"/>
        <end position="343"/>
    </location>
</feature>
<dbReference type="Pfam" id="PF21041">
    <property type="entry name" value="XMAP215_CLASP_TOG"/>
    <property type="match status" value="1"/>
</dbReference>
<sequence length="441" mass="47809">MVASKQWKDRLKALEDLNGIITKSERLSSKEDYGEIVVTLAKVLAKDVNVNVAAMSTKCLKGLANGIRFKFSPFASLVMKSALQKFKEKKTVLREPLIELVDSIAVITPLSSYVDEVSAAMAQVNPQIKSQTALFMARLLKQHNAKTFPDQFNSLAPQINKLTTDPDTEVRDASYCLLGAAMKSLTERQMNALFSDIVNDNIRMAKASCAFVKEQHAKVVEECGDAASDAILKLLKATDSTETTAATKNVSKSSEGGKDSARKPATAIGHNKRPQQNTRAQDQHLARMMAARKGGGTPKTNISSSVSTPHLSAHPRRASSSINRAVSPLTNGNATQTPQQYNFASGPRKMPSAGDIRHNVASAPQSARSHHVVMTSQARGVEEHIARLAQRRAAEQSKAQNKDYRSRVRNPSAGRSVPQNATTSGYSSARGAGDVFQDIRI</sequence>
<evidence type="ECO:0000256" key="6">
    <source>
        <dbReference type="PROSITE-ProRule" id="PRU00103"/>
    </source>
</evidence>
<evidence type="ECO:0000256" key="1">
    <source>
        <dbReference type="ARBA" id="ARBA00004245"/>
    </source>
</evidence>
<dbReference type="OrthoDB" id="205662at2759"/>
<reference evidence="9 10" key="2">
    <citation type="submission" date="2018-11" db="EMBL/GenBank/DDBJ databases">
        <authorList>
            <consortium name="Pathogen Informatics"/>
        </authorList>
    </citation>
    <scope>NUCLEOTIDE SEQUENCE [LARGE SCALE GENOMIC DNA]</scope>
</reference>
<evidence type="ECO:0000256" key="5">
    <source>
        <dbReference type="ARBA" id="ARBA00025722"/>
    </source>
</evidence>
<dbReference type="SUPFAM" id="SSF48371">
    <property type="entry name" value="ARM repeat"/>
    <property type="match status" value="1"/>
</dbReference>
<protein>
    <submittedName>
        <fullName evidence="11">TOG domain-containing protein</fullName>
    </submittedName>
</protein>
<evidence type="ECO:0000313" key="10">
    <source>
        <dbReference type="Proteomes" id="UP000267096"/>
    </source>
</evidence>
<dbReference type="InterPro" id="IPR045110">
    <property type="entry name" value="XMAP215"/>
</dbReference>
<dbReference type="AlphaFoldDB" id="A0A0M3KCP1"/>
<evidence type="ECO:0000256" key="4">
    <source>
        <dbReference type="ARBA" id="ARBA00023212"/>
    </source>
</evidence>
<dbReference type="SMART" id="SM01349">
    <property type="entry name" value="TOG"/>
    <property type="match status" value="1"/>
</dbReference>
<dbReference type="GO" id="GO:0051010">
    <property type="term" value="F:microtubule plus-end binding"/>
    <property type="evidence" value="ECO:0007669"/>
    <property type="project" value="InterPro"/>
</dbReference>
<dbReference type="InterPro" id="IPR016024">
    <property type="entry name" value="ARM-type_fold"/>
</dbReference>
<dbReference type="GO" id="GO:0005856">
    <property type="term" value="C:cytoskeleton"/>
    <property type="evidence" value="ECO:0007669"/>
    <property type="project" value="UniProtKB-SubCell"/>
</dbReference>
<evidence type="ECO:0000256" key="7">
    <source>
        <dbReference type="SAM" id="MobiDB-lite"/>
    </source>
</evidence>
<feature type="repeat" description="HEAT" evidence="6">
    <location>
        <begin position="155"/>
        <end position="193"/>
    </location>
</feature>
<comment type="similarity">
    <text evidence="5">Belongs to the TOG/XMAP215 family.</text>
</comment>
<feature type="compositionally biased region" description="Polar residues" evidence="7">
    <location>
        <begin position="242"/>
        <end position="254"/>
    </location>
</feature>
<evidence type="ECO:0000313" key="9">
    <source>
        <dbReference type="EMBL" id="VDK63494.1"/>
    </source>
</evidence>
<evidence type="ECO:0000259" key="8">
    <source>
        <dbReference type="SMART" id="SM01349"/>
    </source>
</evidence>
<evidence type="ECO:0000313" key="11">
    <source>
        <dbReference type="WBParaSite" id="ASIM_0001874201-mRNA-1"/>
    </source>
</evidence>
<feature type="compositionally biased region" description="Polar residues" evidence="7">
    <location>
        <begin position="417"/>
        <end position="427"/>
    </location>
</feature>
<feature type="domain" description="TOG" evidence="8">
    <location>
        <begin position="1"/>
        <end position="220"/>
    </location>
</feature>
<dbReference type="GO" id="GO:0061863">
    <property type="term" value="F:microtubule plus end polymerase"/>
    <property type="evidence" value="ECO:0007669"/>
    <property type="project" value="InterPro"/>
</dbReference>
<name>A0A0M3KCP1_ANISI</name>
<dbReference type="InterPro" id="IPR021133">
    <property type="entry name" value="HEAT_type_2"/>
</dbReference>
<feature type="compositionally biased region" description="Basic and acidic residues" evidence="7">
    <location>
        <begin position="389"/>
        <end position="406"/>
    </location>
</feature>
<dbReference type="PROSITE" id="PS50077">
    <property type="entry name" value="HEAT_REPEAT"/>
    <property type="match status" value="1"/>
</dbReference>
<evidence type="ECO:0000256" key="2">
    <source>
        <dbReference type="ARBA" id="ARBA00022490"/>
    </source>
</evidence>
<dbReference type="InterPro" id="IPR034085">
    <property type="entry name" value="TOG"/>
</dbReference>
<dbReference type="WBParaSite" id="ASIM_0001874201-mRNA-1">
    <property type="protein sequence ID" value="ASIM_0001874201-mRNA-1"/>
    <property type="gene ID" value="ASIM_0001874201"/>
</dbReference>
<dbReference type="PANTHER" id="PTHR12609">
    <property type="entry name" value="MICROTUBULE ASSOCIATED PROTEIN XMAP215"/>
    <property type="match status" value="1"/>
</dbReference>
<proteinExistence type="inferred from homology"/>
<keyword evidence="4" id="KW-0206">Cytoskeleton</keyword>
<dbReference type="InterPro" id="IPR048491">
    <property type="entry name" value="XMAP215_CLASP_TOG"/>
</dbReference>
<comment type="subcellular location">
    <subcellularLocation>
        <location evidence="1">Cytoplasm</location>
        <location evidence="1">Cytoskeleton</location>
    </subcellularLocation>
</comment>
<dbReference type="InterPro" id="IPR011989">
    <property type="entry name" value="ARM-like"/>
</dbReference>
<feature type="compositionally biased region" description="Polar residues" evidence="7">
    <location>
        <begin position="298"/>
        <end position="310"/>
    </location>
</feature>
<feature type="region of interest" description="Disordered" evidence="7">
    <location>
        <begin position="389"/>
        <end position="441"/>
    </location>
</feature>
<dbReference type="Proteomes" id="UP000267096">
    <property type="component" value="Unassembled WGS sequence"/>
</dbReference>
<evidence type="ECO:0000256" key="3">
    <source>
        <dbReference type="ARBA" id="ARBA00022737"/>
    </source>
</evidence>
<dbReference type="FunFam" id="1.25.10.10:FF:000019">
    <property type="entry name" value="Cytoskeleton-associated protein 5"/>
    <property type="match status" value="1"/>
</dbReference>
<dbReference type="Gene3D" id="1.25.10.10">
    <property type="entry name" value="Leucine-rich Repeat Variant"/>
    <property type="match status" value="1"/>
</dbReference>
<organism evidence="11">
    <name type="scientific">Anisakis simplex</name>
    <name type="common">Herring worm</name>
    <dbReference type="NCBI Taxonomy" id="6269"/>
    <lineage>
        <taxon>Eukaryota</taxon>
        <taxon>Metazoa</taxon>
        <taxon>Ecdysozoa</taxon>
        <taxon>Nematoda</taxon>
        <taxon>Chromadorea</taxon>
        <taxon>Rhabditida</taxon>
        <taxon>Spirurina</taxon>
        <taxon>Ascaridomorpha</taxon>
        <taxon>Ascaridoidea</taxon>
        <taxon>Anisakidae</taxon>
        <taxon>Anisakis</taxon>
        <taxon>Anisakis simplex complex</taxon>
    </lineage>
</organism>
<accession>A0A0M3KCP1</accession>
<gene>
    <name evidence="9" type="ORF">ASIM_LOCUS18140</name>
</gene>
<reference evidence="11" key="1">
    <citation type="submission" date="2017-02" db="UniProtKB">
        <authorList>
            <consortium name="WormBaseParasite"/>
        </authorList>
    </citation>
    <scope>IDENTIFICATION</scope>
</reference>
<keyword evidence="10" id="KW-1185">Reference proteome</keyword>
<dbReference type="GO" id="GO:0046785">
    <property type="term" value="P:microtubule polymerization"/>
    <property type="evidence" value="ECO:0007669"/>
    <property type="project" value="InterPro"/>
</dbReference>